<organism evidence="10 11">
    <name type="scientific">Bacillus suaedaesalsae</name>
    <dbReference type="NCBI Taxonomy" id="2810349"/>
    <lineage>
        <taxon>Bacteria</taxon>
        <taxon>Bacillati</taxon>
        <taxon>Bacillota</taxon>
        <taxon>Bacilli</taxon>
        <taxon>Bacillales</taxon>
        <taxon>Bacillaceae</taxon>
        <taxon>Bacillus</taxon>
    </lineage>
</organism>
<keyword evidence="7" id="KW-0812">Transmembrane</keyword>
<dbReference type="PANTHER" id="PTHR32089:SF112">
    <property type="entry name" value="LYSOZYME-LIKE PROTEIN-RELATED"/>
    <property type="match status" value="1"/>
</dbReference>
<dbReference type="Gene3D" id="1.10.287.950">
    <property type="entry name" value="Methyl-accepting chemotaxis protein"/>
    <property type="match status" value="1"/>
</dbReference>
<dbReference type="InterPro" id="IPR003660">
    <property type="entry name" value="HAMP_dom"/>
</dbReference>
<dbReference type="InterPro" id="IPR004089">
    <property type="entry name" value="MCPsignal_dom"/>
</dbReference>
<dbReference type="PROSITE" id="PS50885">
    <property type="entry name" value="HAMP"/>
    <property type="match status" value="1"/>
</dbReference>
<sequence>MKKVKIKLFPQKKKLKLPSRGRRAFNIKNIKGLKNLRFKPQFHGISFKMNAAFIISLAAFGIILSAIIIPFIISNLKDSIQSQSLSVANTQMKTLENYMDTTVEQLHLMSDNLVNLDDKSISDGYSKMRGSNPRFLDIYHIGADGKEVMRKGLTTVLSNRSDDPVVKALKEEDFYISPLQVRQESMGNNFTFEVATPVTDLLNRPIGYIGTYLDTFAIWKHVRGESDNSSNQKMYLVSKDGFVVAADDQKWLKSFVSQGKVQPLSNHEGVQDLTTRLSNANKSKGLINGVGTFKNELGEDQVTAYSYNKELGVAIFVETPASVAFSSVSSLQTIIYALILVSIIGIAIFGYLFSRRIVTPLQQLIDVTQDVANGDLTKRITIKRKDEIGTLATSFDHMIENLQSIVKRTQQASQLTFTTSNDLREAAKEAAASSEQITAAIDEVAKGAEQQTSISQETDEKVTEFLKVAIQLEDQSETVIDTAKDTQHNIFSNQEILEKLISGVQSLAEATSDSSKEVIRLEERTKQIRKITVRSNEIASQTNLLALNASIEAARAGEHGRGFSVVADEVRKLAVESNSATVEIETIIKQILESIEIVSTKMTDSIEKAKDESKSAELAKNALSEIVHSMDKVLVSVNFMADLLSQQKTYIQTIQDHSREGLSYALQASSSTQEVAASSIQATGSMNGVIENIDLLLNMAKDLNESVSQFKVITEE</sequence>
<feature type="transmembrane region" description="Helical" evidence="7">
    <location>
        <begin position="334"/>
        <end position="353"/>
    </location>
</feature>
<dbReference type="PROSITE" id="PS50111">
    <property type="entry name" value="CHEMOTAXIS_TRANSDUC_2"/>
    <property type="match status" value="1"/>
</dbReference>
<evidence type="ECO:0000256" key="4">
    <source>
        <dbReference type="ARBA" id="ARBA00023224"/>
    </source>
</evidence>
<evidence type="ECO:0000256" key="7">
    <source>
        <dbReference type="SAM" id="Phobius"/>
    </source>
</evidence>
<keyword evidence="7" id="KW-1133">Transmembrane helix</keyword>
<comment type="similarity">
    <text evidence="5">Belongs to the methyl-accepting chemotaxis (MCP) protein family.</text>
</comment>
<feature type="transmembrane region" description="Helical" evidence="7">
    <location>
        <begin position="51"/>
        <end position="73"/>
    </location>
</feature>
<dbReference type="SMART" id="SM00283">
    <property type="entry name" value="MA"/>
    <property type="match status" value="1"/>
</dbReference>
<accession>A0ABS2DJU6</accession>
<evidence type="ECO:0000256" key="6">
    <source>
        <dbReference type="PROSITE-ProRule" id="PRU00284"/>
    </source>
</evidence>
<evidence type="ECO:0000256" key="1">
    <source>
        <dbReference type="ARBA" id="ARBA00004236"/>
    </source>
</evidence>
<name>A0ABS2DJU6_9BACI</name>
<gene>
    <name evidence="10" type="ORF">JR050_11505</name>
</gene>
<keyword evidence="3 7" id="KW-0472">Membrane</keyword>
<evidence type="ECO:0000256" key="2">
    <source>
        <dbReference type="ARBA" id="ARBA00022475"/>
    </source>
</evidence>
<keyword evidence="11" id="KW-1185">Reference proteome</keyword>
<protein>
    <submittedName>
        <fullName evidence="10">Methyl-accepting chemotaxis protein</fullName>
    </submittedName>
</protein>
<dbReference type="SUPFAM" id="SSF58104">
    <property type="entry name" value="Methyl-accepting chemotaxis protein (MCP) signaling domain"/>
    <property type="match status" value="1"/>
</dbReference>
<evidence type="ECO:0000259" key="8">
    <source>
        <dbReference type="PROSITE" id="PS50111"/>
    </source>
</evidence>
<dbReference type="Gene3D" id="6.10.340.10">
    <property type="match status" value="1"/>
</dbReference>
<evidence type="ECO:0000259" key="9">
    <source>
        <dbReference type="PROSITE" id="PS50885"/>
    </source>
</evidence>
<evidence type="ECO:0000313" key="10">
    <source>
        <dbReference type="EMBL" id="MBM6618285.1"/>
    </source>
</evidence>
<feature type="domain" description="HAMP" evidence="9">
    <location>
        <begin position="355"/>
        <end position="407"/>
    </location>
</feature>
<proteinExistence type="inferred from homology"/>
<reference evidence="10 11" key="1">
    <citation type="submission" date="2021-02" db="EMBL/GenBank/DDBJ databases">
        <title>Bacillus sp. RD4P76, an endophyte from a halophyte.</title>
        <authorList>
            <person name="Sun J.-Q."/>
        </authorList>
    </citation>
    <scope>NUCLEOTIDE SEQUENCE [LARGE SCALE GENOMIC DNA]</scope>
    <source>
        <strain evidence="10 11">RD4P76</strain>
    </source>
</reference>
<evidence type="ECO:0000313" key="11">
    <source>
        <dbReference type="Proteomes" id="UP001518925"/>
    </source>
</evidence>
<dbReference type="Pfam" id="PF00015">
    <property type="entry name" value="MCPsignal"/>
    <property type="match status" value="1"/>
</dbReference>
<dbReference type="PANTHER" id="PTHR32089">
    <property type="entry name" value="METHYL-ACCEPTING CHEMOTAXIS PROTEIN MCPB"/>
    <property type="match status" value="1"/>
</dbReference>
<dbReference type="Proteomes" id="UP001518925">
    <property type="component" value="Unassembled WGS sequence"/>
</dbReference>
<dbReference type="CDD" id="cd06225">
    <property type="entry name" value="HAMP"/>
    <property type="match status" value="1"/>
</dbReference>
<dbReference type="EMBL" id="JAFELM010000030">
    <property type="protein sequence ID" value="MBM6618285.1"/>
    <property type="molecule type" value="Genomic_DNA"/>
</dbReference>
<dbReference type="Pfam" id="PF00672">
    <property type="entry name" value="HAMP"/>
    <property type="match status" value="1"/>
</dbReference>
<evidence type="ECO:0000256" key="5">
    <source>
        <dbReference type="ARBA" id="ARBA00029447"/>
    </source>
</evidence>
<dbReference type="SMART" id="SM00304">
    <property type="entry name" value="HAMP"/>
    <property type="match status" value="2"/>
</dbReference>
<feature type="domain" description="Methyl-accepting transducer" evidence="8">
    <location>
        <begin position="426"/>
        <end position="676"/>
    </location>
</feature>
<keyword evidence="2" id="KW-1003">Cell membrane</keyword>
<comment type="caution">
    <text evidence="10">The sequence shown here is derived from an EMBL/GenBank/DDBJ whole genome shotgun (WGS) entry which is preliminary data.</text>
</comment>
<comment type="subcellular location">
    <subcellularLocation>
        <location evidence="1">Cell membrane</location>
    </subcellularLocation>
</comment>
<keyword evidence="4 6" id="KW-0807">Transducer</keyword>
<evidence type="ECO:0000256" key="3">
    <source>
        <dbReference type="ARBA" id="ARBA00023136"/>
    </source>
</evidence>